<accession>A0A9P4MZX3</accession>
<evidence type="ECO:0000313" key="3">
    <source>
        <dbReference type="Proteomes" id="UP000800093"/>
    </source>
</evidence>
<evidence type="ECO:0000313" key="2">
    <source>
        <dbReference type="EMBL" id="KAF2259918.1"/>
    </source>
</evidence>
<sequence length="216" mass="24165">MALVHNCIIRALNSIYLQAPHIQPSDHKSFIAYCLAAHDGLQAHHDGEEEFFFPKIEHITGRKGLMDGNVQQHEAFHSGFHAWGQWLQDARSGKTEFDGEKCVALMDAFVAPLSTHLADEIPTLLALSQFGASLDLKSLSKAEGDKVMGGLSKTAQLPIFFVNHDETFEGGIHSFPPIPPPVKWVLRQCGRWNADWWKFGSVGFDGFPRELRFRGE</sequence>
<reference evidence="3" key="1">
    <citation type="journal article" date="2020" name="Stud. Mycol.">
        <title>101 Dothideomycetes genomes: A test case for predicting lifestyles and emergence of pathogens.</title>
        <authorList>
            <person name="Haridas S."/>
            <person name="Albert R."/>
            <person name="Binder M."/>
            <person name="Bloem J."/>
            <person name="LaButti K."/>
            <person name="Salamov A."/>
            <person name="Andreopoulos B."/>
            <person name="Baker S."/>
            <person name="Barry K."/>
            <person name="Bills G."/>
            <person name="Bluhm B."/>
            <person name="Cannon C."/>
            <person name="Castanera R."/>
            <person name="Culley D."/>
            <person name="Daum C."/>
            <person name="Ezra D."/>
            <person name="Gonzalez J."/>
            <person name="Henrissat B."/>
            <person name="Kuo A."/>
            <person name="Liang C."/>
            <person name="Lipzen A."/>
            <person name="Lutzoni F."/>
            <person name="Magnuson J."/>
            <person name="Mondo S."/>
            <person name="Nolan M."/>
            <person name="Ohm R."/>
            <person name="Pangilinan J."/>
            <person name="Park H.-J."/>
            <person name="Ramirez L."/>
            <person name="Alfaro M."/>
            <person name="Sun H."/>
            <person name="Tritt A."/>
            <person name="Yoshinaga Y."/>
            <person name="Zwiers L.-H."/>
            <person name="Turgeon B."/>
            <person name="Goodwin S."/>
            <person name="Spatafora J."/>
            <person name="Crous P."/>
            <person name="Grigoriev I."/>
        </authorList>
    </citation>
    <scope>NUCLEOTIDE SEQUENCE [LARGE SCALE GENOMIC DNA]</scope>
    <source>
        <strain evidence="3">CBS 304.66</strain>
    </source>
</reference>
<dbReference type="CDD" id="cd12108">
    <property type="entry name" value="Hr-like"/>
    <property type="match status" value="1"/>
</dbReference>
<dbReference type="InterPro" id="IPR012312">
    <property type="entry name" value="Hemerythrin-like"/>
</dbReference>
<protein>
    <recommendedName>
        <fullName evidence="1">Hemerythrin-like domain-containing protein</fullName>
    </recommendedName>
</protein>
<dbReference type="OrthoDB" id="58416at2759"/>
<proteinExistence type="predicted"/>
<feature type="domain" description="Hemerythrin-like" evidence="1">
    <location>
        <begin position="5"/>
        <end position="120"/>
    </location>
</feature>
<gene>
    <name evidence="2" type="ORF">CC78DRAFT_536757</name>
</gene>
<name>A0A9P4MZX3_9PLEO</name>
<evidence type="ECO:0000259" key="1">
    <source>
        <dbReference type="Pfam" id="PF01814"/>
    </source>
</evidence>
<dbReference type="AlphaFoldDB" id="A0A9P4MZX3"/>
<dbReference type="InterPro" id="IPR053206">
    <property type="entry name" value="Dimeric_xanthone_biosynth"/>
</dbReference>
<dbReference type="EMBL" id="ML986695">
    <property type="protein sequence ID" value="KAF2259918.1"/>
    <property type="molecule type" value="Genomic_DNA"/>
</dbReference>
<comment type="caution">
    <text evidence="2">The sequence shown here is derived from an EMBL/GenBank/DDBJ whole genome shotgun (WGS) entry which is preliminary data.</text>
</comment>
<dbReference type="Gene3D" id="1.20.120.520">
    <property type="entry name" value="nmb1532 protein domain like"/>
    <property type="match status" value="1"/>
</dbReference>
<dbReference type="Pfam" id="PF01814">
    <property type="entry name" value="Hemerythrin"/>
    <property type="match status" value="1"/>
</dbReference>
<dbReference type="PANTHER" id="PTHR38048">
    <property type="entry name" value="EXPRESSED PROTEIN"/>
    <property type="match status" value="1"/>
</dbReference>
<dbReference type="PANTHER" id="PTHR38048:SF2">
    <property type="entry name" value="HEMERYTHRIN-LIKE DOMAIN-CONTAINING PROTEIN"/>
    <property type="match status" value="1"/>
</dbReference>
<dbReference type="Proteomes" id="UP000800093">
    <property type="component" value="Unassembled WGS sequence"/>
</dbReference>
<keyword evidence="3" id="KW-1185">Reference proteome</keyword>
<organism evidence="2 3">
    <name type="scientific">Lojkania enalia</name>
    <dbReference type="NCBI Taxonomy" id="147567"/>
    <lineage>
        <taxon>Eukaryota</taxon>
        <taxon>Fungi</taxon>
        <taxon>Dikarya</taxon>
        <taxon>Ascomycota</taxon>
        <taxon>Pezizomycotina</taxon>
        <taxon>Dothideomycetes</taxon>
        <taxon>Pleosporomycetidae</taxon>
        <taxon>Pleosporales</taxon>
        <taxon>Pleosporales incertae sedis</taxon>
        <taxon>Lojkania</taxon>
    </lineage>
</organism>